<keyword evidence="8" id="KW-0862">Zinc</keyword>
<dbReference type="GeneTree" id="ENSGT00940000165693"/>
<feature type="binding site" evidence="8">
    <location>
        <position position="36"/>
    </location>
    <ligand>
        <name>Zn(2+)</name>
        <dbReference type="ChEBI" id="CHEBI:29105"/>
        <note>ligand shared with metalloproteinase partner</note>
    </ligand>
</feature>
<dbReference type="Proteomes" id="UP000472240">
    <property type="component" value="Chromosome 15"/>
</dbReference>
<keyword evidence="4" id="KW-0483">Metalloprotease inhibitor</keyword>
<feature type="disulfide bond" evidence="9">
    <location>
        <begin position="172"/>
        <end position="194"/>
    </location>
</feature>
<keyword evidence="8" id="KW-0479">Metal-binding</keyword>
<evidence type="ECO:0000256" key="7">
    <source>
        <dbReference type="ARBA" id="ARBA00023215"/>
    </source>
</evidence>
<dbReference type="InterPro" id="IPR001820">
    <property type="entry name" value="TIMP"/>
</dbReference>
<dbReference type="Gene3D" id="3.90.370.10">
    <property type="entry name" value="Tissue inhibitor of metalloproteinase-1. Chain B, domain 1"/>
    <property type="match status" value="1"/>
</dbReference>
<dbReference type="InParanoid" id="A0A671EH26"/>
<dbReference type="GO" id="GO:0031012">
    <property type="term" value="C:extracellular matrix"/>
    <property type="evidence" value="ECO:0007669"/>
    <property type="project" value="TreeGrafter"/>
</dbReference>
<dbReference type="InterPro" id="IPR001134">
    <property type="entry name" value="Netrin_domain"/>
</dbReference>
<name>A0A671EH26_RHIFE</name>
<feature type="disulfide bond" evidence="9">
    <location>
        <begin position="48"/>
        <end position="150"/>
    </location>
</feature>
<reference evidence="13" key="3">
    <citation type="submission" date="2018-12" db="EMBL/GenBank/DDBJ databases">
        <title>G10K-VGP greater horseshoe bat female genome, primary haplotype.</title>
        <authorList>
            <person name="Teeling E."/>
            <person name="Myers G."/>
            <person name="Vernes S."/>
            <person name="Pippel M."/>
            <person name="Winkler S."/>
            <person name="Fedrigo O."/>
            <person name="Rhie A."/>
            <person name="Koren S."/>
            <person name="Phillippy A."/>
            <person name="Lewin H."/>
            <person name="Damas J."/>
            <person name="Howe K."/>
            <person name="Mountcastle J."/>
            <person name="Jarvis E.D."/>
        </authorList>
    </citation>
    <scope>NUCLEOTIDE SEQUENCE [LARGE SCALE GENOMIC DNA]</scope>
</reference>
<evidence type="ECO:0000256" key="8">
    <source>
        <dbReference type="PIRSR" id="PIRSR601820-1"/>
    </source>
</evidence>
<organism evidence="12 13">
    <name type="scientific">Rhinolophus ferrumequinum</name>
    <name type="common">Greater horseshoe bat</name>
    <dbReference type="NCBI Taxonomy" id="59479"/>
    <lineage>
        <taxon>Eukaryota</taxon>
        <taxon>Metazoa</taxon>
        <taxon>Chordata</taxon>
        <taxon>Craniata</taxon>
        <taxon>Vertebrata</taxon>
        <taxon>Euteleostomi</taxon>
        <taxon>Mammalia</taxon>
        <taxon>Eutheria</taxon>
        <taxon>Laurasiatheria</taxon>
        <taxon>Chiroptera</taxon>
        <taxon>Yinpterochiroptera</taxon>
        <taxon>Rhinolophoidea</taxon>
        <taxon>Rhinolophidae</taxon>
        <taxon>Rhinolophinae</taxon>
        <taxon>Rhinolophus</taxon>
    </lineage>
</organism>
<dbReference type="PANTHER" id="PTHR11844">
    <property type="entry name" value="METALLOPROTEASE INHIBITOR"/>
    <property type="match status" value="1"/>
</dbReference>
<proteinExistence type="inferred from homology"/>
<dbReference type="InterPro" id="IPR027465">
    <property type="entry name" value="TIMP_C"/>
</dbReference>
<evidence type="ECO:0000256" key="9">
    <source>
        <dbReference type="PIRSR" id="PIRSR601820-3"/>
    </source>
</evidence>
<dbReference type="GO" id="GO:0009725">
    <property type="term" value="P:response to hormone"/>
    <property type="evidence" value="ECO:0007669"/>
    <property type="project" value="TreeGrafter"/>
</dbReference>
<feature type="signal peptide" evidence="10">
    <location>
        <begin position="1"/>
        <end position="35"/>
    </location>
</feature>
<dbReference type="SUPFAM" id="SSF50242">
    <property type="entry name" value="TIMP-like"/>
    <property type="match status" value="1"/>
</dbReference>
<feature type="disulfide bond" evidence="9">
    <location>
        <begin position="152"/>
        <end position="202"/>
    </location>
</feature>
<feature type="disulfide bond" evidence="9">
    <location>
        <begin position="38"/>
        <end position="125"/>
    </location>
</feature>
<dbReference type="PANTHER" id="PTHR11844:SF10">
    <property type="entry name" value="NTR DOMAIN-CONTAINING PROTEIN"/>
    <property type="match status" value="1"/>
</dbReference>
<dbReference type="Pfam" id="PF00965">
    <property type="entry name" value="TIMP"/>
    <property type="match status" value="1"/>
</dbReference>
<comment type="similarity">
    <text evidence="2">Belongs to the protease inhibitor I35 (TIMP) family.</text>
</comment>
<evidence type="ECO:0000256" key="6">
    <source>
        <dbReference type="ARBA" id="ARBA00023157"/>
    </source>
</evidence>
<reference evidence="12 13" key="2">
    <citation type="journal article" date="2018" name="Annu Rev Anim Biosci">
        <title>Bat Biology, Genomes, and the Bat1K Project: To Generate Chromosome-Level Genomes for All Living Bat Species.</title>
        <authorList>
            <person name="Teeling E.C."/>
            <person name="Vernes S.C."/>
            <person name="Davalos L.M."/>
            <person name="Ray D.A."/>
            <person name="Gilbert M.T.P."/>
            <person name="Myers E."/>
        </authorList>
    </citation>
    <scope>NUCLEOTIDE SEQUENCE</scope>
</reference>
<keyword evidence="10" id="KW-0732">Signal</keyword>
<reference evidence="12" key="4">
    <citation type="submission" date="2025-08" db="UniProtKB">
        <authorList>
            <consortium name="Ensembl"/>
        </authorList>
    </citation>
    <scope>IDENTIFICATION</scope>
</reference>
<feature type="disulfide bond" evidence="9">
    <location>
        <begin position="157"/>
        <end position="164"/>
    </location>
</feature>
<dbReference type="InterPro" id="IPR008993">
    <property type="entry name" value="TIMP-like_OB-fold"/>
</dbReference>
<protein>
    <recommendedName>
        <fullName evidence="11">NTR domain-containing protein</fullName>
    </recommendedName>
</protein>
<evidence type="ECO:0000256" key="1">
    <source>
        <dbReference type="ARBA" id="ARBA00004613"/>
    </source>
</evidence>
<dbReference type="GO" id="GO:0046872">
    <property type="term" value="F:metal ion binding"/>
    <property type="evidence" value="ECO:0007669"/>
    <property type="project" value="UniProtKB-KW"/>
</dbReference>
<reference evidence="12 13" key="1">
    <citation type="journal article" date="2015" name="Annu Rev Anim Biosci">
        <title>The Genome 10K Project: a way forward.</title>
        <authorList>
            <person name="Koepfli K.P."/>
            <person name="Paten B."/>
            <person name="O'Brien S.J."/>
            <person name="Koepfli K.P."/>
            <person name="Paten B."/>
            <person name="Antunes A."/>
            <person name="Belov K."/>
            <person name="Bustamante C."/>
            <person name="Castoe T.A."/>
            <person name="Clawson H."/>
            <person name="Crawford A.J."/>
            <person name="Diekhans M."/>
            <person name="Distel D."/>
            <person name="Durbin R."/>
            <person name="Earl D."/>
            <person name="Fujita M.K."/>
            <person name="Gamble T."/>
            <person name="Georges A."/>
            <person name="Gemmell N."/>
            <person name="Gilbert M.T."/>
            <person name="Graves J.M."/>
            <person name="Green R.E."/>
            <person name="Hickey G."/>
            <person name="Jarvis E.D."/>
            <person name="Johnson W."/>
            <person name="Komissarov A."/>
            <person name="Korf I."/>
            <person name="Kuhn R."/>
            <person name="Larkin D.M."/>
            <person name="Lewin H."/>
            <person name="Lopez J.V."/>
            <person name="Ma J."/>
            <person name="Marques-Bonet T."/>
            <person name="Miller W."/>
            <person name="Murphy R."/>
            <person name="Pevzner P."/>
            <person name="Shapiro B."/>
            <person name="Steiner C."/>
            <person name="Tamazian G."/>
            <person name="Venkatesh B."/>
            <person name="Wang J."/>
            <person name="Wayne R."/>
            <person name="Wiley E."/>
            <person name="Yang H."/>
            <person name="Zhang G."/>
            <person name="Haussler D."/>
            <person name="Ryder O."/>
            <person name="O'Brien S.J."/>
        </authorList>
    </citation>
    <scope>NUCLEOTIDE SEQUENCE</scope>
</reference>
<sequence>LLVSSLGLASMWSTMEPSLLLAFPLLLALSTPCGACVCKIMHPQTHYCMSDIVIVADLLGPGNNTLLKRAFRVNIIKAPKNIPRINNIYTPFLWEKCGYEMRTSFQSHLLIAGYLRTGKINFTRCHLVYFWDYLTKEQKIGFEGAYRRGCKCQIPPCLFCWRTCPEPDFTECVWKQRNCEYHTWKGNHSLYAMCVPSTSGRCEWIQAQKYHNYQT</sequence>
<dbReference type="Gene3D" id="2.40.50.120">
    <property type="match status" value="1"/>
</dbReference>
<dbReference type="OMA" id="IQPCLLC"/>
<keyword evidence="7" id="KW-0481">Metalloenzyme inhibitor</keyword>
<evidence type="ECO:0000259" key="11">
    <source>
        <dbReference type="PROSITE" id="PS50189"/>
    </source>
</evidence>
<feature type="domain" description="NTR" evidence="11">
    <location>
        <begin position="33"/>
        <end position="150"/>
    </location>
</feature>
<dbReference type="Ensembl" id="ENSRFET00010012065.1">
    <property type="protein sequence ID" value="ENSRFEP00010011018.1"/>
    <property type="gene ID" value="ENSRFEG00010007447.1"/>
</dbReference>
<comment type="subcellular location">
    <subcellularLocation>
        <location evidence="1">Secreted</location>
    </subcellularLocation>
</comment>
<dbReference type="GO" id="GO:0051045">
    <property type="term" value="P:negative regulation of membrane protein ectodomain proteolysis"/>
    <property type="evidence" value="ECO:0007669"/>
    <property type="project" value="TreeGrafter"/>
</dbReference>
<accession>A0A671EH26</accession>
<feature type="disulfide bond" evidence="9">
    <location>
        <begin position="36"/>
        <end position="97"/>
    </location>
</feature>
<dbReference type="AlphaFoldDB" id="A0A671EH26"/>
<evidence type="ECO:0000256" key="2">
    <source>
        <dbReference type="ARBA" id="ARBA00011027"/>
    </source>
</evidence>
<evidence type="ECO:0000256" key="4">
    <source>
        <dbReference type="ARBA" id="ARBA00022608"/>
    </source>
</evidence>
<dbReference type="PROSITE" id="PS50189">
    <property type="entry name" value="NTR"/>
    <property type="match status" value="1"/>
</dbReference>
<feature type="chain" id="PRO_5025533804" description="NTR domain-containing protein" evidence="10">
    <location>
        <begin position="36"/>
        <end position="215"/>
    </location>
</feature>
<evidence type="ECO:0000313" key="13">
    <source>
        <dbReference type="Proteomes" id="UP000472240"/>
    </source>
</evidence>
<keyword evidence="6 9" id="KW-1015">Disulfide bond</keyword>
<evidence type="ECO:0000256" key="5">
    <source>
        <dbReference type="ARBA" id="ARBA00022690"/>
    </source>
</evidence>
<evidence type="ECO:0000256" key="3">
    <source>
        <dbReference type="ARBA" id="ARBA00022525"/>
    </source>
</evidence>
<reference evidence="12" key="5">
    <citation type="submission" date="2025-09" db="UniProtKB">
        <authorList>
            <consortium name="Ensembl"/>
        </authorList>
    </citation>
    <scope>IDENTIFICATION</scope>
</reference>
<keyword evidence="13" id="KW-1185">Reference proteome</keyword>
<keyword evidence="5" id="KW-0646">Protease inhibitor</keyword>
<dbReference type="GO" id="GO:0008191">
    <property type="term" value="F:metalloendopeptidase inhibitor activity"/>
    <property type="evidence" value="ECO:0007669"/>
    <property type="project" value="InterPro"/>
</dbReference>
<keyword evidence="3" id="KW-0964">Secreted</keyword>
<evidence type="ECO:0000256" key="10">
    <source>
        <dbReference type="SAM" id="SignalP"/>
    </source>
</evidence>
<dbReference type="SMART" id="SM00206">
    <property type="entry name" value="NTR"/>
    <property type="match status" value="1"/>
</dbReference>
<evidence type="ECO:0000313" key="12">
    <source>
        <dbReference type="Ensembl" id="ENSRFEP00010011018.1"/>
    </source>
</evidence>
<dbReference type="GO" id="GO:0034097">
    <property type="term" value="P:response to cytokine"/>
    <property type="evidence" value="ECO:0007669"/>
    <property type="project" value="TreeGrafter"/>
</dbReference>
<dbReference type="GO" id="GO:0005615">
    <property type="term" value="C:extracellular space"/>
    <property type="evidence" value="ECO:0007669"/>
    <property type="project" value="TreeGrafter"/>
</dbReference>
<dbReference type="GO" id="GO:0002020">
    <property type="term" value="F:protease binding"/>
    <property type="evidence" value="ECO:0007669"/>
    <property type="project" value="TreeGrafter"/>
</dbReference>